<dbReference type="Proteomes" id="UP000152474">
    <property type="component" value="Segment"/>
</dbReference>
<evidence type="ECO:0000256" key="1">
    <source>
        <dbReference type="SAM" id="Phobius"/>
    </source>
</evidence>
<reference evidence="2 3" key="1">
    <citation type="submission" date="2013-11" db="EMBL/GenBank/DDBJ databases">
        <title>Genome sequence of elephant endotheliotropic herpesvirus 5.</title>
        <authorList>
            <person name="Wilkie G.S."/>
            <person name="Davison A.J."/>
            <person name="Denk D."/>
            <person name="Kerr K."/>
            <person name="Redrobe S."/>
            <person name="Steinbach F."/>
            <person name="Dastjerdi A."/>
        </authorList>
    </citation>
    <scope>NUCLEOTIDE SEQUENCE [LARGE SCALE GENOMIC DNA]</scope>
    <source>
        <strain evidence="2 3">Vijay</strain>
    </source>
</reference>
<feature type="transmembrane region" description="Helical" evidence="1">
    <location>
        <begin position="50"/>
        <end position="70"/>
    </location>
</feature>
<organism evidence="2 3">
    <name type="scientific">Elephant endotheliotropic herpesvirus 5</name>
    <dbReference type="NCBI Taxonomy" id="768738"/>
    <lineage>
        <taxon>Viruses</taxon>
        <taxon>Duplodnaviria</taxon>
        <taxon>Heunggongvirae</taxon>
        <taxon>Peploviricota</taxon>
        <taxon>Herviviricetes</taxon>
        <taxon>Herpesvirales</taxon>
        <taxon>Orthoherpesviridae</taxon>
        <taxon>Betaherpesvirinae</taxon>
        <taxon>Proboscivirus</taxon>
    </lineage>
</organism>
<dbReference type="OrthoDB" id="32496at10239"/>
<feature type="transmembrane region" description="Helical" evidence="1">
    <location>
        <begin position="82"/>
        <end position="105"/>
    </location>
</feature>
<evidence type="ECO:0000313" key="3">
    <source>
        <dbReference type="Proteomes" id="UP000152474"/>
    </source>
</evidence>
<dbReference type="KEGG" id="vg:20098480"/>
<evidence type="ECO:0000313" key="2">
    <source>
        <dbReference type="EMBL" id="AHC02816.1"/>
    </source>
</evidence>
<keyword evidence="3" id="KW-1185">Reference proteome</keyword>
<proteinExistence type="predicted"/>
<name>A0A075CXS8_9BETA</name>
<keyword evidence="1" id="KW-1133">Transmembrane helix</keyword>
<dbReference type="RefSeq" id="YP_009052070.1">
    <property type="nucleotide sequence ID" value="NC_024696.1"/>
</dbReference>
<keyword evidence="1" id="KW-0472">Membrane</keyword>
<protein>
    <submittedName>
        <fullName evidence="2">Membrane protein EE48</fullName>
    </submittedName>
</protein>
<gene>
    <name evidence="2" type="primary">EE48</name>
</gene>
<keyword evidence="1" id="KW-0812">Transmembrane</keyword>
<dbReference type="EMBL" id="KF921519">
    <property type="protein sequence ID" value="AHC02816.1"/>
    <property type="molecule type" value="Genomic_DNA"/>
</dbReference>
<sequence length="308" mass="34425">MAAVEAWHWDACVAISSVVGVLLMLYGLAMYMCSYRRRNPALFPSNTWNLHIMLWFGNAALFLAVMMYMSEHCRLRNFWWSVAFLSLPFSVCFSCLFVLALNSMIICRARQYVPERFLMFLAAFLSIILPAMHSQFTETVRHYTKMSTFVYVYALSSGTLCLNSWKAFGYGKLVFTTNAICWGALSTILYVNGCVLNGPLIVFCAWTILCHMLYTVFHGLDVTGERAVGRHDGGKAPDAAPATPGDNARATLKQTVGNESNRGLPASKCIRRQVAVSESKDNEDPVETCHVAQSSFISLCFKNSDCKD</sequence>
<accession>A0A075CXS8</accession>
<dbReference type="GeneID" id="20098480"/>
<feature type="transmembrane region" description="Helical" evidence="1">
    <location>
        <begin position="117"/>
        <end position="136"/>
    </location>
</feature>
<feature type="transmembrane region" description="Helical" evidence="1">
    <location>
        <begin position="6"/>
        <end position="29"/>
    </location>
</feature>
<feature type="transmembrane region" description="Helical" evidence="1">
    <location>
        <begin position="148"/>
        <end position="166"/>
    </location>
</feature>
<feature type="transmembrane region" description="Helical" evidence="1">
    <location>
        <begin position="198"/>
        <end position="217"/>
    </location>
</feature>